<accession>A0A9X8Y7T2</accession>
<name>A0A9X8Y7T2_9FIRM</name>
<protein>
    <recommendedName>
        <fullName evidence="4">Cell shape-determining protein</fullName>
    </recommendedName>
</protein>
<dbReference type="EMBL" id="SLUK01000009">
    <property type="protein sequence ID" value="TCL42616.1"/>
    <property type="molecule type" value="Genomic_DNA"/>
</dbReference>
<keyword evidence="1" id="KW-1133">Transmembrane helix</keyword>
<evidence type="ECO:0000313" key="2">
    <source>
        <dbReference type="EMBL" id="TCL42616.1"/>
    </source>
</evidence>
<keyword evidence="1" id="KW-0812">Transmembrane</keyword>
<keyword evidence="1" id="KW-0472">Membrane</keyword>
<dbReference type="AlphaFoldDB" id="A0A9X8Y7T2"/>
<dbReference type="RefSeq" id="WP_286170854.1">
    <property type="nucleotide sequence ID" value="NZ_SLUK01000009.1"/>
</dbReference>
<comment type="caution">
    <text evidence="2">The sequence shown here is derived from an EMBL/GenBank/DDBJ whole genome shotgun (WGS) entry which is preliminary data.</text>
</comment>
<evidence type="ECO:0008006" key="4">
    <source>
        <dbReference type="Google" id="ProtNLM"/>
    </source>
</evidence>
<evidence type="ECO:0000256" key="1">
    <source>
        <dbReference type="SAM" id="Phobius"/>
    </source>
</evidence>
<gene>
    <name evidence="2" type="ORF">EDD78_10983</name>
</gene>
<organism evidence="2 3">
    <name type="scientific">Harryflintia acetispora</name>
    <dbReference type="NCBI Taxonomy" id="1849041"/>
    <lineage>
        <taxon>Bacteria</taxon>
        <taxon>Bacillati</taxon>
        <taxon>Bacillota</taxon>
        <taxon>Clostridia</taxon>
        <taxon>Eubacteriales</taxon>
        <taxon>Oscillospiraceae</taxon>
        <taxon>Harryflintia</taxon>
    </lineage>
</organism>
<feature type="transmembrane region" description="Helical" evidence="1">
    <location>
        <begin position="34"/>
        <end position="52"/>
    </location>
</feature>
<keyword evidence="3" id="KW-1185">Reference proteome</keyword>
<evidence type="ECO:0000313" key="3">
    <source>
        <dbReference type="Proteomes" id="UP000294682"/>
    </source>
</evidence>
<dbReference type="Proteomes" id="UP000294682">
    <property type="component" value="Unassembled WGS sequence"/>
</dbReference>
<feature type="transmembrane region" description="Helical" evidence="1">
    <location>
        <begin position="87"/>
        <end position="112"/>
    </location>
</feature>
<reference evidence="2 3" key="1">
    <citation type="submission" date="2019-03" db="EMBL/GenBank/DDBJ databases">
        <title>Genomic Encyclopedia of Type Strains, Phase IV (KMG-IV): sequencing the most valuable type-strain genomes for metagenomic binning, comparative biology and taxonomic classification.</title>
        <authorList>
            <person name="Goeker M."/>
        </authorList>
    </citation>
    <scope>NUCLEOTIDE SEQUENCE [LARGE SCALE GENOMIC DNA]</scope>
    <source>
        <strain evidence="2 3">DSM 100433</strain>
    </source>
</reference>
<proteinExistence type="predicted"/>
<feature type="transmembrane region" description="Helical" evidence="1">
    <location>
        <begin position="7"/>
        <end position="22"/>
    </location>
</feature>
<sequence>MKKVRLGVYGAVTLLLALYVFVESVNLSPFYSEGAIFWALVISLYLLIWALFHFGEFTFQRLEAGMSGAQRPFNYVPKCKFPKVVKFIIAAPWAFLAVMMIISSPLISWGAYRDQLGEVQEREFSSDIQAVDMSQVPIVDQELAYNLANKKLGEKPSLGSQVVLGEPTIQMVDGKLIWAVPLQHSGFFKWLTNMSGSAGYITVSATNVNDVSYVEDHKIKIQPNSYLLHDLKRNVRFGGALFEGIVDYSFELDDNGQPYWVVSTYRNRRGFALPEATGVIVVNATTGEKEKYSIADVPEWVDRVQPEDFILNQINNQGAYVHGIFNFADKDKFRQSEGHNIVYNGGNCYLFTGLTSVGRDESAIGFMMVDMVTKEPIRYQINGATEDMGQRSAEGKVQNLKYDASFPIIINLDGQPTYFMTLKDNAGLIKQYAFVSVVNYSTVGTGETIADARRDYSQALRNGGSSAALQESAETEKATGAVLRIASEQSEKQEIYKLILDSKQDVIFIADSTVSDELAITREGDQVTLEYVETGDGVIHAVSFDNLEFTQKQAENG</sequence>